<dbReference type="InterPro" id="IPR020845">
    <property type="entry name" value="AMP-binding_CS"/>
</dbReference>
<reference evidence="3 4" key="1">
    <citation type="submission" date="2016-10" db="EMBL/GenBank/DDBJ databases">
        <authorList>
            <person name="de Groot N.N."/>
        </authorList>
    </citation>
    <scope>NUCLEOTIDE SEQUENCE [LARGE SCALE GENOMIC DNA]</scope>
    <source>
        <strain evidence="3 4">DSM 43067</strain>
    </source>
</reference>
<dbReference type="SUPFAM" id="SSF56801">
    <property type="entry name" value="Acetyl-CoA synthetase-like"/>
    <property type="match status" value="1"/>
</dbReference>
<dbReference type="InterPro" id="IPR042099">
    <property type="entry name" value="ANL_N_sf"/>
</dbReference>
<dbReference type="InterPro" id="IPR045851">
    <property type="entry name" value="AMP-bd_C_sf"/>
</dbReference>
<sequence>MTAATNSTAIPSTATRPRLEHILSWVEHPGLEQPVRFSDGRGTWTSHSYADLAAGVRRNAHRLRAAGIGSGDTVLLIGANTPGFVVSLFGVMHAGATPSIVAPGGPAELDARLRDVARAVGPAALLVTREQAPLLDGLNPPGCRVLTEAAEDGPMADGAPEPPEVGLVQFSSGSTGTPRGVQIPWPALNAHVRALHDWLSITEDSRVVSWVPFHHDMGLVGCLLMPLARGAGGSYLPPQEFIGAPARWLAEISRSGGTASAIPAFALSHVVRKLRPAHLEGLDLGGMSGLVIGAERVDPDDLDAFHRLLGPAGLRHESLLPAYGMAEATLAVTGERPDPAGIRTRLVDTDSLEPGEPVTFPAGGARLAARLVSCGRPLGGVGVEILDADGSPLPEGAFGEIAVSGESLAAGYVGDEFTAIGPRHRTGDMGFTLDGELYVVGRAGDGIKVRGRWLFAEDVQVIAAAAAPRPRRTVALLGTVSGRDAVVVTIRNCTADEAAAVGRHVAARLPGLRVMVLQVPRGTLLRTTSGKLRRRAMWRNLVTAGDLAAHRVWDSAADRA</sequence>
<dbReference type="Gene3D" id="3.40.50.12780">
    <property type="entry name" value="N-terminal domain of ligase-like"/>
    <property type="match status" value="1"/>
</dbReference>
<gene>
    <name evidence="3" type="ORF">SAMN04489713_11814</name>
</gene>
<evidence type="ECO:0000313" key="4">
    <source>
        <dbReference type="Proteomes" id="UP000183413"/>
    </source>
</evidence>
<dbReference type="RefSeq" id="WP_075023936.1">
    <property type="nucleotide sequence ID" value="NZ_FOVH01000018.1"/>
</dbReference>
<dbReference type="PANTHER" id="PTHR22754">
    <property type="entry name" value="DISCO-INTERACTING PROTEIN 2 DIP2 -RELATED"/>
    <property type="match status" value="1"/>
</dbReference>
<dbReference type="Gene3D" id="3.30.300.30">
    <property type="match status" value="1"/>
</dbReference>
<evidence type="ECO:0000259" key="2">
    <source>
        <dbReference type="Pfam" id="PF00501"/>
    </source>
</evidence>
<evidence type="ECO:0000313" key="3">
    <source>
        <dbReference type="EMBL" id="SFP83032.1"/>
    </source>
</evidence>
<dbReference type="InterPro" id="IPR000873">
    <property type="entry name" value="AMP-dep_synth/lig_dom"/>
</dbReference>
<dbReference type="GO" id="GO:0016874">
    <property type="term" value="F:ligase activity"/>
    <property type="evidence" value="ECO:0007669"/>
    <property type="project" value="UniProtKB-KW"/>
</dbReference>
<dbReference type="GO" id="GO:0070566">
    <property type="term" value="F:adenylyltransferase activity"/>
    <property type="evidence" value="ECO:0007669"/>
    <property type="project" value="TreeGrafter"/>
</dbReference>
<proteinExistence type="inferred from homology"/>
<protein>
    <submittedName>
        <fullName evidence="3">Acyl-CoA synthetase (AMP-forming)/AMP-acid ligase II</fullName>
    </submittedName>
</protein>
<keyword evidence="4" id="KW-1185">Reference proteome</keyword>
<dbReference type="GO" id="GO:0006633">
    <property type="term" value="P:fatty acid biosynthetic process"/>
    <property type="evidence" value="ECO:0007669"/>
    <property type="project" value="TreeGrafter"/>
</dbReference>
<dbReference type="InParanoid" id="A0A1I5TIY6"/>
<feature type="domain" description="AMP-dependent synthetase/ligase" evidence="2">
    <location>
        <begin position="39"/>
        <end position="412"/>
    </location>
</feature>
<organism evidence="3 4">
    <name type="scientific">Actinomadura madurae</name>
    <dbReference type="NCBI Taxonomy" id="1993"/>
    <lineage>
        <taxon>Bacteria</taxon>
        <taxon>Bacillati</taxon>
        <taxon>Actinomycetota</taxon>
        <taxon>Actinomycetes</taxon>
        <taxon>Streptosporangiales</taxon>
        <taxon>Thermomonosporaceae</taxon>
        <taxon>Actinomadura</taxon>
    </lineage>
</organism>
<comment type="similarity">
    <text evidence="1">Belongs to the ATP-dependent AMP-binding enzyme family.</text>
</comment>
<dbReference type="EMBL" id="FOVH01000018">
    <property type="protein sequence ID" value="SFP83032.1"/>
    <property type="molecule type" value="Genomic_DNA"/>
</dbReference>
<dbReference type="AlphaFoldDB" id="A0A1I5TIY6"/>
<evidence type="ECO:0000256" key="1">
    <source>
        <dbReference type="ARBA" id="ARBA00006432"/>
    </source>
</evidence>
<dbReference type="eggNOG" id="COG0318">
    <property type="taxonomic scope" value="Bacteria"/>
</dbReference>
<dbReference type="Pfam" id="PF00501">
    <property type="entry name" value="AMP-binding"/>
    <property type="match status" value="1"/>
</dbReference>
<name>A0A1I5TIY6_9ACTN</name>
<keyword evidence="3" id="KW-0436">Ligase</keyword>
<dbReference type="STRING" id="1993.SAMN04489713_11814"/>
<dbReference type="Proteomes" id="UP000183413">
    <property type="component" value="Unassembled WGS sequence"/>
</dbReference>
<dbReference type="GO" id="GO:0005886">
    <property type="term" value="C:plasma membrane"/>
    <property type="evidence" value="ECO:0007669"/>
    <property type="project" value="TreeGrafter"/>
</dbReference>
<accession>A0A1I5TIY6</accession>
<dbReference type="PANTHER" id="PTHR22754:SF32">
    <property type="entry name" value="DISCO-INTERACTING PROTEIN 2"/>
    <property type="match status" value="1"/>
</dbReference>
<dbReference type="PROSITE" id="PS00455">
    <property type="entry name" value="AMP_BINDING"/>
    <property type="match status" value="1"/>
</dbReference>